<keyword evidence="2" id="KW-1185">Reference proteome</keyword>
<name>A0AAJ6NN24_9CYAN</name>
<gene>
    <name evidence="1" type="ORF">QI031_16690</name>
</gene>
<dbReference type="Proteomes" id="UP001223520">
    <property type="component" value="Chromosome"/>
</dbReference>
<evidence type="ECO:0000313" key="1">
    <source>
        <dbReference type="EMBL" id="WGV23462.1"/>
    </source>
</evidence>
<reference evidence="1 2" key="1">
    <citation type="journal article" date="2023" name="Limnol Oceanogr Lett">
        <title>Environmental adaptations by the intertidal Antarctic cyanobacterium Halotia branconii CENA392 as revealed using long-read genome sequencing.</title>
        <authorList>
            <person name="Dextro R.B."/>
            <person name="Delbaje E."/>
            <person name="Freitas P.N.N."/>
            <person name="Geraldes V."/>
            <person name="Pinto E."/>
            <person name="Long P.F."/>
            <person name="Fiore M.F."/>
        </authorList>
    </citation>
    <scope>NUCLEOTIDE SEQUENCE [LARGE SCALE GENOMIC DNA]</scope>
    <source>
        <strain evidence="1 2">CENA392</strain>
    </source>
</reference>
<protein>
    <submittedName>
        <fullName evidence="1">Uncharacterized protein</fullName>
    </submittedName>
</protein>
<organism evidence="1 2">
    <name type="scientific">Halotia branconii CENA392</name>
    <dbReference type="NCBI Taxonomy" id="1539056"/>
    <lineage>
        <taxon>Bacteria</taxon>
        <taxon>Bacillati</taxon>
        <taxon>Cyanobacteriota</taxon>
        <taxon>Cyanophyceae</taxon>
        <taxon>Nostocales</taxon>
        <taxon>Nodulariaceae</taxon>
        <taxon>Halotia</taxon>
    </lineage>
</organism>
<dbReference type="AlphaFoldDB" id="A0AAJ6NN24"/>
<dbReference type="KEGG" id="hbq:QI031_16690"/>
<sequence>MSAAETALGKDGKCRFCLFLGLSSVFDPVLVPLMAGSSASIVVA</sequence>
<accession>A0AAJ6NN24</accession>
<dbReference type="RefSeq" id="WP_281480788.1">
    <property type="nucleotide sequence ID" value="NZ_CP124543.1"/>
</dbReference>
<evidence type="ECO:0000313" key="2">
    <source>
        <dbReference type="Proteomes" id="UP001223520"/>
    </source>
</evidence>
<proteinExistence type="predicted"/>
<dbReference type="EMBL" id="CP124543">
    <property type="protein sequence ID" value="WGV23462.1"/>
    <property type="molecule type" value="Genomic_DNA"/>
</dbReference>